<dbReference type="AlphaFoldDB" id="A0A3D9B2T6"/>
<organism evidence="1 2">
    <name type="scientific">Chryseobacterium pennipullorum</name>
    <dbReference type="NCBI Taxonomy" id="2258963"/>
    <lineage>
        <taxon>Bacteria</taxon>
        <taxon>Pseudomonadati</taxon>
        <taxon>Bacteroidota</taxon>
        <taxon>Flavobacteriia</taxon>
        <taxon>Flavobacteriales</taxon>
        <taxon>Weeksellaceae</taxon>
        <taxon>Chryseobacterium group</taxon>
        <taxon>Chryseobacterium</taxon>
    </lineage>
</organism>
<evidence type="ECO:0000313" key="2">
    <source>
        <dbReference type="Proteomes" id="UP000256257"/>
    </source>
</evidence>
<proteinExistence type="predicted"/>
<name>A0A3D9B2T6_9FLAO</name>
<dbReference type="EMBL" id="QNVV01000008">
    <property type="protein sequence ID" value="REC47566.1"/>
    <property type="molecule type" value="Genomic_DNA"/>
</dbReference>
<dbReference type="RefSeq" id="WP_115928359.1">
    <property type="nucleotide sequence ID" value="NZ_QNVV01000008.1"/>
</dbReference>
<dbReference type="OrthoDB" id="1335347at2"/>
<reference evidence="1 2" key="1">
    <citation type="submission" date="2018-06" db="EMBL/GenBank/DDBJ databases">
        <title>Novel Chryseobacterium species.</title>
        <authorList>
            <person name="Newman J."/>
            <person name="Hugo C."/>
            <person name="Oosthuizen L."/>
            <person name="Charimba G."/>
        </authorList>
    </citation>
    <scope>NUCLEOTIDE SEQUENCE [LARGE SCALE GENOMIC DNA]</scope>
    <source>
        <strain evidence="1 2">7_F195</strain>
    </source>
</reference>
<evidence type="ECO:0000313" key="1">
    <source>
        <dbReference type="EMBL" id="REC47566.1"/>
    </source>
</evidence>
<dbReference type="Proteomes" id="UP000256257">
    <property type="component" value="Unassembled WGS sequence"/>
</dbReference>
<sequence length="293" mass="34130">MDKGKKTGYSVPLKYYWDELYRKTKKLYPKFSNDNIFALLRYNILNSASTVDQDIQSKDLIVSGLELWREDSKGELLHIFFLEKYLQDFLESTPLSDLDGIRKYLYDNGEKREIIYTKVKTKANCVNYSFGLHIPNEKNGFAFALSLFDDNTLELYFSHGINNGRLSDKFYADLNKKQDVQSITLSRMFRLAVNTIAYMKCFPECITDGVPKISYPRGEDRSDKNVIFKISENICDLNEAQISKIPHFRKGYFRLLKSDYYTHKKGQLIYVTETMVKGKAKTVAKSDNLEKFN</sequence>
<accession>A0A3D9B2T6</accession>
<keyword evidence="2" id="KW-1185">Reference proteome</keyword>
<protein>
    <submittedName>
        <fullName evidence="1">Uncharacterized protein</fullName>
    </submittedName>
</protein>
<comment type="caution">
    <text evidence="1">The sequence shown here is derived from an EMBL/GenBank/DDBJ whole genome shotgun (WGS) entry which is preliminary data.</text>
</comment>
<gene>
    <name evidence="1" type="ORF">DRF67_11030</name>
</gene>